<comment type="caution">
    <text evidence="1">The sequence shown here is derived from an EMBL/GenBank/DDBJ whole genome shotgun (WGS) entry which is preliminary data.</text>
</comment>
<name>A0A7W5CF94_9BACL</name>
<evidence type="ECO:0000313" key="2">
    <source>
        <dbReference type="Proteomes" id="UP000518605"/>
    </source>
</evidence>
<evidence type="ECO:0000313" key="1">
    <source>
        <dbReference type="EMBL" id="MBB3155824.1"/>
    </source>
</evidence>
<sequence length="247" mass="26141">MVLETFSREEKLQIMSFNQCRNDLQINVVAPRGRRGFAGAMGQQGPAGPQGPPGLTLPGQLTYYDFVQIPNPMTAGGPAIVVLSPPIAPATTGPEVQVSNQFLELRGTEANSRIALMATVVWSFSFITLPAPEVAIGTQRIQFSLFRDAPLTGQRICQVLNAGSITQINNEGDATTLVTGTFTASFTCTDSGFTGSTINYYLTAAAGPSTGFSFDLDEGGPTAINDFMNINVSEIHFSGKVIGPNAV</sequence>
<keyword evidence="2" id="KW-1185">Reference proteome</keyword>
<evidence type="ECO:0008006" key="3">
    <source>
        <dbReference type="Google" id="ProtNLM"/>
    </source>
</evidence>
<reference evidence="1 2" key="1">
    <citation type="submission" date="2020-08" db="EMBL/GenBank/DDBJ databases">
        <title>Genomic Encyclopedia of Type Strains, Phase III (KMG-III): the genomes of soil and plant-associated and newly described type strains.</title>
        <authorList>
            <person name="Whitman W."/>
        </authorList>
    </citation>
    <scope>NUCLEOTIDE SEQUENCE [LARGE SCALE GENOMIC DNA]</scope>
    <source>
        <strain evidence="1 2">CECT 8234</strain>
    </source>
</reference>
<protein>
    <recommendedName>
        <fullName evidence="3">Collagen-like protein</fullName>
    </recommendedName>
</protein>
<dbReference type="EMBL" id="JACHXW010000029">
    <property type="protein sequence ID" value="MBB3155824.1"/>
    <property type="molecule type" value="Genomic_DNA"/>
</dbReference>
<dbReference type="AlphaFoldDB" id="A0A7W5CF94"/>
<dbReference type="Proteomes" id="UP000518605">
    <property type="component" value="Unassembled WGS sequence"/>
</dbReference>
<dbReference type="RefSeq" id="WP_183570821.1">
    <property type="nucleotide sequence ID" value="NZ_CBCSLB010000029.1"/>
</dbReference>
<proteinExistence type="predicted"/>
<gene>
    <name evidence="1" type="ORF">FHS16_005940</name>
</gene>
<accession>A0A7W5CF94</accession>
<organism evidence="1 2">
    <name type="scientific">Paenibacillus endophyticus</name>
    <dbReference type="NCBI Taxonomy" id="1294268"/>
    <lineage>
        <taxon>Bacteria</taxon>
        <taxon>Bacillati</taxon>
        <taxon>Bacillota</taxon>
        <taxon>Bacilli</taxon>
        <taxon>Bacillales</taxon>
        <taxon>Paenibacillaceae</taxon>
        <taxon>Paenibacillus</taxon>
    </lineage>
</organism>